<reference evidence="2 3" key="2">
    <citation type="submission" date="2019-01" db="EMBL/GenBank/DDBJ databases">
        <title>The decoding of complex shrimp genome reveals the adaptation for benthos swimmer, frequently molting mechanism and breeding impact on genome.</title>
        <authorList>
            <person name="Sun Y."/>
            <person name="Gao Y."/>
            <person name="Yu Y."/>
        </authorList>
    </citation>
    <scope>NUCLEOTIDE SEQUENCE [LARGE SCALE GENOMIC DNA]</scope>
    <source>
        <tissue evidence="2">Muscle</tissue>
    </source>
</reference>
<protein>
    <submittedName>
        <fullName evidence="2">Retinoblastoma family-like protein</fullName>
    </submittedName>
</protein>
<feature type="compositionally biased region" description="Polar residues" evidence="1">
    <location>
        <begin position="209"/>
        <end position="230"/>
    </location>
</feature>
<accession>A0A3R7Q3V5</accession>
<dbReference type="OrthoDB" id="844594at2759"/>
<name>A0A3R7Q3V5_PENVA</name>
<dbReference type="AlphaFoldDB" id="A0A3R7Q3V5"/>
<gene>
    <name evidence="2" type="ORF">C7M84_015567</name>
</gene>
<dbReference type="GO" id="GO:0006357">
    <property type="term" value="P:regulation of transcription by RNA polymerase II"/>
    <property type="evidence" value="ECO:0007669"/>
    <property type="project" value="InterPro"/>
</dbReference>
<feature type="region of interest" description="Disordered" evidence="1">
    <location>
        <begin position="209"/>
        <end position="244"/>
    </location>
</feature>
<dbReference type="InterPro" id="IPR028309">
    <property type="entry name" value="RB_fam"/>
</dbReference>
<organism evidence="2 3">
    <name type="scientific">Penaeus vannamei</name>
    <name type="common">Whiteleg shrimp</name>
    <name type="synonym">Litopenaeus vannamei</name>
    <dbReference type="NCBI Taxonomy" id="6689"/>
    <lineage>
        <taxon>Eukaryota</taxon>
        <taxon>Metazoa</taxon>
        <taxon>Ecdysozoa</taxon>
        <taxon>Arthropoda</taxon>
        <taxon>Crustacea</taxon>
        <taxon>Multicrustacea</taxon>
        <taxon>Malacostraca</taxon>
        <taxon>Eumalacostraca</taxon>
        <taxon>Eucarida</taxon>
        <taxon>Decapoda</taxon>
        <taxon>Dendrobranchiata</taxon>
        <taxon>Penaeoidea</taxon>
        <taxon>Penaeidae</taxon>
        <taxon>Penaeus</taxon>
    </lineage>
</organism>
<sequence length="244" mass="26675">MKACFQGGMCQAVQKAMIILLMTTSVPKKSAPVAHDVETAMALEGTGGQGLYKYLYRPCRRSSQTTPPTANQERPAHPRDGRSEPQNLLISTRLFYRGDLPPLSPLPVVRHTPISPRRRISNNHSVYINSLSPMQGSTAMSPRKPLPYYFNRSPAKDLRVINTMLKMKGVGGKRHLDEADLSGPDVKRPLMGGLSKRIQGVLGDRLSATPSLDLQQDSQPTQDTLPQNGHATEAGGGDFPPEQP</sequence>
<dbReference type="Proteomes" id="UP000283509">
    <property type="component" value="Unassembled WGS sequence"/>
</dbReference>
<dbReference type="GO" id="GO:0005667">
    <property type="term" value="C:transcription regulator complex"/>
    <property type="evidence" value="ECO:0007669"/>
    <property type="project" value="TreeGrafter"/>
</dbReference>
<evidence type="ECO:0000256" key="1">
    <source>
        <dbReference type="SAM" id="MobiDB-lite"/>
    </source>
</evidence>
<dbReference type="PANTHER" id="PTHR13742">
    <property type="entry name" value="RETINOBLASTOMA-ASSOCIATED PROTEIN RB -RELATED"/>
    <property type="match status" value="1"/>
</dbReference>
<dbReference type="EMBL" id="QCYY01000294">
    <property type="protein sequence ID" value="ROT85386.1"/>
    <property type="molecule type" value="Genomic_DNA"/>
</dbReference>
<reference evidence="2 3" key="1">
    <citation type="submission" date="2018-04" db="EMBL/GenBank/DDBJ databases">
        <authorList>
            <person name="Zhang X."/>
            <person name="Yuan J."/>
            <person name="Li F."/>
            <person name="Xiang J."/>
        </authorList>
    </citation>
    <scope>NUCLEOTIDE SEQUENCE [LARGE SCALE GENOMIC DNA]</scope>
    <source>
        <tissue evidence="2">Muscle</tissue>
    </source>
</reference>
<evidence type="ECO:0000313" key="2">
    <source>
        <dbReference type="EMBL" id="ROT85386.1"/>
    </source>
</evidence>
<dbReference type="GO" id="GO:0030154">
    <property type="term" value="P:cell differentiation"/>
    <property type="evidence" value="ECO:0007669"/>
    <property type="project" value="TreeGrafter"/>
</dbReference>
<feature type="compositionally biased region" description="Basic and acidic residues" evidence="1">
    <location>
        <begin position="74"/>
        <end position="83"/>
    </location>
</feature>
<dbReference type="GO" id="GO:0000977">
    <property type="term" value="F:RNA polymerase II transcription regulatory region sequence-specific DNA binding"/>
    <property type="evidence" value="ECO:0007669"/>
    <property type="project" value="TreeGrafter"/>
</dbReference>
<feature type="compositionally biased region" description="Polar residues" evidence="1">
    <location>
        <begin position="62"/>
        <end position="72"/>
    </location>
</feature>
<comment type="caution">
    <text evidence="2">The sequence shown here is derived from an EMBL/GenBank/DDBJ whole genome shotgun (WGS) entry which is preliminary data.</text>
</comment>
<evidence type="ECO:0000313" key="3">
    <source>
        <dbReference type="Proteomes" id="UP000283509"/>
    </source>
</evidence>
<dbReference type="GO" id="GO:0000785">
    <property type="term" value="C:chromatin"/>
    <property type="evidence" value="ECO:0007669"/>
    <property type="project" value="TreeGrafter"/>
</dbReference>
<proteinExistence type="predicted"/>
<dbReference type="GO" id="GO:2000134">
    <property type="term" value="P:negative regulation of G1/S transition of mitotic cell cycle"/>
    <property type="evidence" value="ECO:0007669"/>
    <property type="project" value="TreeGrafter"/>
</dbReference>
<dbReference type="PANTHER" id="PTHR13742:SF17">
    <property type="entry name" value="RE32990P-RELATED"/>
    <property type="match status" value="1"/>
</dbReference>
<feature type="region of interest" description="Disordered" evidence="1">
    <location>
        <begin position="62"/>
        <end position="84"/>
    </location>
</feature>
<keyword evidence="3" id="KW-1185">Reference proteome</keyword>
<dbReference type="STRING" id="6689.A0A3R7Q3V5"/>